<evidence type="ECO:0000256" key="1">
    <source>
        <dbReference type="SAM" id="MobiDB-lite"/>
    </source>
</evidence>
<dbReference type="GO" id="GO:0003824">
    <property type="term" value="F:catalytic activity"/>
    <property type="evidence" value="ECO:0007669"/>
    <property type="project" value="InterPro"/>
</dbReference>
<dbReference type="PROSITE" id="PS50878">
    <property type="entry name" value="RT_POL"/>
    <property type="match status" value="1"/>
</dbReference>
<feature type="region of interest" description="Disordered" evidence="1">
    <location>
        <begin position="293"/>
        <end position="314"/>
    </location>
</feature>
<dbReference type="PANTHER" id="PTHR33116:SF86">
    <property type="entry name" value="REVERSE TRANSCRIPTASE DOMAIN-CONTAINING PROTEIN"/>
    <property type="match status" value="1"/>
</dbReference>
<dbReference type="Pfam" id="PF14392">
    <property type="entry name" value="zf-CCHC_4"/>
    <property type="match status" value="1"/>
</dbReference>
<dbReference type="CDD" id="cd01650">
    <property type="entry name" value="RT_nLTR_like"/>
    <property type="match status" value="1"/>
</dbReference>
<reference evidence="3" key="1">
    <citation type="submission" date="2018-02" db="EMBL/GenBank/DDBJ databases">
        <authorList>
            <person name="Cohen D.B."/>
            <person name="Kent A.D."/>
        </authorList>
    </citation>
    <scope>NUCLEOTIDE SEQUENCE</scope>
</reference>
<dbReference type="EMBL" id="OIVN01000373">
    <property type="protein sequence ID" value="SPC79205.1"/>
    <property type="molecule type" value="Genomic_DNA"/>
</dbReference>
<feature type="domain" description="Reverse transcriptase" evidence="2">
    <location>
        <begin position="873"/>
        <end position="1143"/>
    </location>
</feature>
<evidence type="ECO:0000259" key="2">
    <source>
        <dbReference type="PROSITE" id="PS50878"/>
    </source>
</evidence>
<evidence type="ECO:0000313" key="3">
    <source>
        <dbReference type="EMBL" id="SPC79205.1"/>
    </source>
</evidence>
<dbReference type="InterPro" id="IPR025836">
    <property type="entry name" value="Zn_knuckle_CX2CX4HX4C"/>
</dbReference>
<dbReference type="Pfam" id="PF13966">
    <property type="entry name" value="zf-RVT"/>
    <property type="match status" value="1"/>
</dbReference>
<dbReference type="InterPro" id="IPR036691">
    <property type="entry name" value="Endo/exonu/phosph_ase_sf"/>
</dbReference>
<dbReference type="Gene3D" id="3.60.10.10">
    <property type="entry name" value="Endonuclease/exonuclease/phosphatase"/>
    <property type="match status" value="1"/>
</dbReference>
<dbReference type="Pfam" id="PF03372">
    <property type="entry name" value="Exo_endo_phos"/>
    <property type="match status" value="1"/>
</dbReference>
<sequence>MSMELIDGIRGMSLTKEEENGIRISADKRETAAEDCRLSLFGRFLTKKSRNRRAVREVLRRAWRMGPDMRIIDVGLDVFQFKFPTEGQRDWVYDNGPWIFENDILLMHRWQEGLNVANLRFTHVQMWVQLWGMPFDLMSKAVGVEIGNNIGTCIRVDERPWSSDQARFMRIRVGLLVEAPLRRGGMLVSPEGKKTWVHYRYERLPMFCFRCGVLGHEVQACHQTSLSKEGDLQYGAWLRANGGMKEMGTPGFPFRFSARPETLGATVAQSPAGEGGSQGLQPRAIKASVIGGNQSRIDGEESNGKGEYSNSNLNSPEFNMEAEIRGHEILYENGCVTDKERLANIIQGDYLADTITESPTKNFGHDLRTDVESGGGPAIPSHKPKKPTTWKRIHVDQMPDVTYTLGHGKIGSKRAPPSPMNLISWNCRGLGNHRTVRALRSLVKTKGPTVLFLIETKLDSVEMEHIRVLLGYVNMFVVPCYGRCGGLALFWGPDIGLEISSYSRHHIDSVVGVGSGYEWRLTGFYGHPEHHKRSESWALLDHLRTRNVLPWCCVGDFNEILFQTEKQGYHDRPERQIQAFRDVLARCHLTDMGFQGVDFTWDNRRDGPANVQVRLDRAVATTEWLAHFNASTVFHLPCSRSDHVLLLVQVAQHGCPPRRRKRLHRFEDKWVLHPECEAVVEAAWKKEVTRGSPMYMVCEKIKAVRMALVEWGARVYGRPKAVLLEKLQLLDNLKYANKEGQFGAQVREAEREVDMLLLSDEVYWRQRSKAVWLEAGDKNTSYFHQTVNQRRKKNAISGLLSDNGSWCTDPTGMGNIVDNYFANIFASSNPHSFEESLGTVERKITPAMNQLLCAPYSAEEVRQALFQMHPSKSPGPDGHILRKINFTHVVLIPKINDPRSVSDFRPISLCNVIYKIISKVLANRLKGLLDFVVSESQSAFVPGRLITDNVAVAFELLHGLKSKRNGKKGQMAVKLDMSKAYDRVEWIFLERLMAKLGFEGHWVALVMACIKTVSYSIILNGEPHGLINPSRGIRQGDPISPYLFLLCAEGLSSLIQQAALNKTIHGVSVCRGGPKISHLLFADDSLIFCEASLLECEKLGLLLELYEAASGQQINRQKTAIFFSKNTEDSVRADILRFWGASNTAHFEKYLGLPAVVGRNKTQAFKGIRDRVVKRLEGWKERLLSKAGKEVLIKAVIQALPTYSMSCFLLPNQWCTDLNSLAAKYWWGGGSAARKIHWSKWSELCKPKENGGLGFRDWRAFNIALLAKQGWRLLTNIHSLFYRTFKAKYFSSGTFLQAKVGSNPSFLWRSFLAAREVLRDGMTWKVGNGRSIDIWLDKWTPEVLTEGAEPNAVSKVAELIDQDLGWWNEALIDRTFDVRSAAIVKQVPLQNVLTKDLLWWKRSSSGTFTVRSAYGVALTLGSNNSGAESSSASFQRSFWRSLWKSRVPGKVHHMVWRACTNSLPTRLNLAHRSVVSDPLCPVCLQAQEDVTHALWACPYAQDVWAMASPKAPKSSNFYCRFLLSSSVFIWEIG</sequence>
<dbReference type="Pfam" id="PF00078">
    <property type="entry name" value="RVT_1"/>
    <property type="match status" value="1"/>
</dbReference>
<dbReference type="InterPro" id="IPR000477">
    <property type="entry name" value="RT_dom"/>
</dbReference>
<proteinExistence type="predicted"/>
<organism evidence="3">
    <name type="scientific">Fagus sylvatica</name>
    <name type="common">Beechnut</name>
    <dbReference type="NCBI Taxonomy" id="28930"/>
    <lineage>
        <taxon>Eukaryota</taxon>
        <taxon>Viridiplantae</taxon>
        <taxon>Streptophyta</taxon>
        <taxon>Embryophyta</taxon>
        <taxon>Tracheophyta</taxon>
        <taxon>Spermatophyta</taxon>
        <taxon>Magnoliopsida</taxon>
        <taxon>eudicotyledons</taxon>
        <taxon>Gunneridae</taxon>
        <taxon>Pentapetalae</taxon>
        <taxon>rosids</taxon>
        <taxon>fabids</taxon>
        <taxon>Fagales</taxon>
        <taxon>Fagaceae</taxon>
        <taxon>Fagus</taxon>
    </lineage>
</organism>
<dbReference type="Pfam" id="PF14111">
    <property type="entry name" value="DUF4283"/>
    <property type="match status" value="1"/>
</dbReference>
<accession>A0A2N9EWI9</accession>
<name>A0A2N9EWI9_FAGSY</name>
<dbReference type="SUPFAM" id="SSF56672">
    <property type="entry name" value="DNA/RNA polymerases"/>
    <property type="match status" value="1"/>
</dbReference>
<dbReference type="PANTHER" id="PTHR33116">
    <property type="entry name" value="REVERSE TRANSCRIPTASE ZINC-BINDING DOMAIN-CONTAINING PROTEIN-RELATED-RELATED"/>
    <property type="match status" value="1"/>
</dbReference>
<dbReference type="InterPro" id="IPR043502">
    <property type="entry name" value="DNA/RNA_pol_sf"/>
</dbReference>
<dbReference type="InterPro" id="IPR005135">
    <property type="entry name" value="Endo/exonuclease/phosphatase"/>
</dbReference>
<dbReference type="SUPFAM" id="SSF56219">
    <property type="entry name" value="DNase I-like"/>
    <property type="match status" value="1"/>
</dbReference>
<dbReference type="InterPro" id="IPR025558">
    <property type="entry name" value="DUF4283"/>
</dbReference>
<dbReference type="InterPro" id="IPR026960">
    <property type="entry name" value="RVT-Znf"/>
</dbReference>
<protein>
    <recommendedName>
        <fullName evidence="2">Reverse transcriptase domain-containing protein</fullName>
    </recommendedName>
</protein>
<gene>
    <name evidence="3" type="ORF">FSB_LOCUS7087</name>
</gene>